<evidence type="ECO:0000313" key="3">
    <source>
        <dbReference type="Proteomes" id="UP001523216"/>
    </source>
</evidence>
<evidence type="ECO:0000259" key="1">
    <source>
        <dbReference type="Pfam" id="PF04149"/>
    </source>
</evidence>
<keyword evidence="3" id="KW-1185">Reference proteome</keyword>
<reference evidence="2 3" key="1">
    <citation type="submission" date="2022-06" db="EMBL/GenBank/DDBJ databases">
        <title>Actinoplanes abujensis sp. nov., isolated from Nigerian arid soil.</title>
        <authorList>
            <person name="Ding P."/>
        </authorList>
    </citation>
    <scope>NUCLEOTIDE SEQUENCE [LARGE SCALE GENOMIC DNA]</scope>
    <source>
        <strain evidence="3">TRM88002</strain>
    </source>
</reference>
<gene>
    <name evidence="2" type="ORF">LXN57_26185</name>
</gene>
<evidence type="ECO:0000313" key="2">
    <source>
        <dbReference type="EMBL" id="MCM4081070.1"/>
    </source>
</evidence>
<name>A0ABT0Y4V5_9ACTN</name>
<protein>
    <submittedName>
        <fullName evidence="2">DUF397 domain-containing protein</fullName>
    </submittedName>
</protein>
<dbReference type="InterPro" id="IPR007278">
    <property type="entry name" value="DUF397"/>
</dbReference>
<dbReference type="Proteomes" id="UP001523216">
    <property type="component" value="Unassembled WGS sequence"/>
</dbReference>
<feature type="domain" description="DUF397" evidence="1">
    <location>
        <begin position="13"/>
        <end position="56"/>
    </location>
</feature>
<accession>A0ABT0Y4V5</accession>
<sequence>MTDGKTLEPEFRSGCEGGSTCVEVAFVILVRDSKNPDGPVLGFTEAEWRDFTAGVKRGEFDLG</sequence>
<comment type="caution">
    <text evidence="2">The sequence shown here is derived from an EMBL/GenBank/DDBJ whole genome shotgun (WGS) entry which is preliminary data.</text>
</comment>
<organism evidence="2 3">
    <name type="scientific">Paractinoplanes hotanensis</name>
    <dbReference type="NCBI Taxonomy" id="2906497"/>
    <lineage>
        <taxon>Bacteria</taxon>
        <taxon>Bacillati</taxon>
        <taxon>Actinomycetota</taxon>
        <taxon>Actinomycetes</taxon>
        <taxon>Micromonosporales</taxon>
        <taxon>Micromonosporaceae</taxon>
        <taxon>Paractinoplanes</taxon>
    </lineage>
</organism>
<dbReference type="EMBL" id="JAMQOL010000037">
    <property type="protein sequence ID" value="MCM4081070.1"/>
    <property type="molecule type" value="Genomic_DNA"/>
</dbReference>
<dbReference type="Pfam" id="PF04149">
    <property type="entry name" value="DUF397"/>
    <property type="match status" value="1"/>
</dbReference>
<proteinExistence type="predicted"/>